<evidence type="ECO:0000313" key="2">
    <source>
        <dbReference type="Proteomes" id="UP001140949"/>
    </source>
</evidence>
<proteinExistence type="predicted"/>
<dbReference type="AlphaFoldDB" id="A0AAX6FWF6"/>
<protein>
    <submittedName>
        <fullName evidence="1">Uncharacterized protein</fullName>
    </submittedName>
</protein>
<dbReference type="EMBL" id="JANAVB010025246">
    <property type="protein sequence ID" value="KAJ6820714.1"/>
    <property type="molecule type" value="Genomic_DNA"/>
</dbReference>
<accession>A0AAX6FWF6</accession>
<comment type="caution">
    <text evidence="1">The sequence shown here is derived from an EMBL/GenBank/DDBJ whole genome shotgun (WGS) entry which is preliminary data.</text>
</comment>
<name>A0AAX6FWF6_IRIPA</name>
<organism evidence="1 2">
    <name type="scientific">Iris pallida</name>
    <name type="common">Sweet iris</name>
    <dbReference type="NCBI Taxonomy" id="29817"/>
    <lineage>
        <taxon>Eukaryota</taxon>
        <taxon>Viridiplantae</taxon>
        <taxon>Streptophyta</taxon>
        <taxon>Embryophyta</taxon>
        <taxon>Tracheophyta</taxon>
        <taxon>Spermatophyta</taxon>
        <taxon>Magnoliopsida</taxon>
        <taxon>Liliopsida</taxon>
        <taxon>Asparagales</taxon>
        <taxon>Iridaceae</taxon>
        <taxon>Iridoideae</taxon>
        <taxon>Irideae</taxon>
        <taxon>Iris</taxon>
    </lineage>
</organism>
<reference evidence="1" key="1">
    <citation type="journal article" date="2023" name="GigaByte">
        <title>Genome assembly of the bearded iris, Iris pallida Lam.</title>
        <authorList>
            <person name="Bruccoleri R.E."/>
            <person name="Oakeley E.J."/>
            <person name="Faust A.M.E."/>
            <person name="Altorfer M."/>
            <person name="Dessus-Babus S."/>
            <person name="Burckhardt D."/>
            <person name="Oertli M."/>
            <person name="Naumann U."/>
            <person name="Petersen F."/>
            <person name="Wong J."/>
        </authorList>
    </citation>
    <scope>NUCLEOTIDE SEQUENCE</scope>
    <source>
        <strain evidence="1">GSM-AAB239-AS_SAM_17_03QT</strain>
    </source>
</reference>
<evidence type="ECO:0000313" key="1">
    <source>
        <dbReference type="EMBL" id="KAJ6820714.1"/>
    </source>
</evidence>
<dbReference type="Proteomes" id="UP001140949">
    <property type="component" value="Unassembled WGS sequence"/>
</dbReference>
<gene>
    <name evidence="1" type="ORF">M6B38_395940</name>
</gene>
<sequence>MCVPFMHRVRLGVRSSLLLDDNRIVSKDLHQIVLCPSTIIGPSVGSVWMKLLADQTLCPSSYMSCTSVYRLEGKVAEQLARVQLLIPFDS</sequence>
<reference evidence="1" key="2">
    <citation type="submission" date="2023-04" db="EMBL/GenBank/DDBJ databases">
        <authorList>
            <person name="Bruccoleri R.E."/>
            <person name="Oakeley E.J."/>
            <person name="Faust A.-M."/>
            <person name="Dessus-Babus S."/>
            <person name="Altorfer M."/>
            <person name="Burckhardt D."/>
            <person name="Oertli M."/>
            <person name="Naumann U."/>
            <person name="Petersen F."/>
            <person name="Wong J."/>
        </authorList>
    </citation>
    <scope>NUCLEOTIDE SEQUENCE</scope>
    <source>
        <strain evidence="1">GSM-AAB239-AS_SAM_17_03QT</strain>
        <tissue evidence="1">Leaf</tissue>
    </source>
</reference>
<keyword evidence="2" id="KW-1185">Reference proteome</keyword>